<feature type="coiled-coil region" evidence="1">
    <location>
        <begin position="30"/>
        <end position="173"/>
    </location>
</feature>
<protein>
    <recommendedName>
        <fullName evidence="5">Chromosome partition protein Smc</fullName>
    </recommendedName>
</protein>
<dbReference type="EMBL" id="SJPQ01000002">
    <property type="protein sequence ID" value="TWT88879.1"/>
    <property type="molecule type" value="Genomic_DNA"/>
</dbReference>
<evidence type="ECO:0000313" key="4">
    <source>
        <dbReference type="Proteomes" id="UP000315440"/>
    </source>
</evidence>
<evidence type="ECO:0008006" key="5">
    <source>
        <dbReference type="Google" id="ProtNLM"/>
    </source>
</evidence>
<keyword evidence="1" id="KW-0175">Coiled coil</keyword>
<feature type="transmembrane region" description="Helical" evidence="2">
    <location>
        <begin position="6"/>
        <end position="27"/>
    </location>
</feature>
<keyword evidence="2" id="KW-0472">Membrane</keyword>
<keyword evidence="2" id="KW-1133">Transmembrane helix</keyword>
<gene>
    <name evidence="3" type="ORF">Mal64_23670</name>
</gene>
<name>A0A5C5ZN58_9BACT</name>
<dbReference type="Proteomes" id="UP000315440">
    <property type="component" value="Unassembled WGS sequence"/>
</dbReference>
<dbReference type="AlphaFoldDB" id="A0A5C5ZN58"/>
<accession>A0A5C5ZN58</accession>
<reference evidence="3 4" key="1">
    <citation type="submission" date="2019-02" db="EMBL/GenBank/DDBJ databases">
        <title>Deep-cultivation of Planctomycetes and their phenomic and genomic characterization uncovers novel biology.</title>
        <authorList>
            <person name="Wiegand S."/>
            <person name="Jogler M."/>
            <person name="Boedeker C."/>
            <person name="Pinto D."/>
            <person name="Vollmers J."/>
            <person name="Rivas-Marin E."/>
            <person name="Kohn T."/>
            <person name="Peeters S.H."/>
            <person name="Heuer A."/>
            <person name="Rast P."/>
            <person name="Oberbeckmann S."/>
            <person name="Bunk B."/>
            <person name="Jeske O."/>
            <person name="Meyerdierks A."/>
            <person name="Storesund J.E."/>
            <person name="Kallscheuer N."/>
            <person name="Luecker S."/>
            <person name="Lage O.M."/>
            <person name="Pohl T."/>
            <person name="Merkel B.J."/>
            <person name="Hornburger P."/>
            <person name="Mueller R.-W."/>
            <person name="Bruemmer F."/>
            <person name="Labrenz M."/>
            <person name="Spormann A.M."/>
            <person name="Op Den Camp H."/>
            <person name="Overmann J."/>
            <person name="Amann R."/>
            <person name="Jetten M.S.M."/>
            <person name="Mascher T."/>
            <person name="Medema M.H."/>
            <person name="Devos D.P."/>
            <person name="Kaster A.-K."/>
            <person name="Ovreas L."/>
            <person name="Rohde M."/>
            <person name="Galperin M.Y."/>
            <person name="Jogler C."/>
        </authorList>
    </citation>
    <scope>NUCLEOTIDE SEQUENCE [LARGE SCALE GENOMIC DNA]</scope>
    <source>
        <strain evidence="3 4">Mal64</strain>
    </source>
</reference>
<keyword evidence="2" id="KW-0812">Transmembrane</keyword>
<keyword evidence="4" id="KW-1185">Reference proteome</keyword>
<evidence type="ECO:0000313" key="3">
    <source>
        <dbReference type="EMBL" id="TWT88879.1"/>
    </source>
</evidence>
<comment type="caution">
    <text evidence="3">The sequence shown here is derived from an EMBL/GenBank/DDBJ whole genome shotgun (WGS) entry which is preliminary data.</text>
</comment>
<dbReference type="RefSeq" id="WP_146400314.1">
    <property type="nucleotide sequence ID" value="NZ_SJPQ01000002.1"/>
</dbReference>
<evidence type="ECO:0000256" key="1">
    <source>
        <dbReference type="SAM" id="Coils"/>
    </source>
</evidence>
<proteinExistence type="predicted"/>
<organism evidence="3 4">
    <name type="scientific">Pseudobythopirellula maris</name>
    <dbReference type="NCBI Taxonomy" id="2527991"/>
    <lineage>
        <taxon>Bacteria</taxon>
        <taxon>Pseudomonadati</taxon>
        <taxon>Planctomycetota</taxon>
        <taxon>Planctomycetia</taxon>
        <taxon>Pirellulales</taxon>
        <taxon>Lacipirellulaceae</taxon>
        <taxon>Pseudobythopirellula</taxon>
    </lineage>
</organism>
<evidence type="ECO:0000256" key="2">
    <source>
        <dbReference type="SAM" id="Phobius"/>
    </source>
</evidence>
<sequence length="279" mass="31149">MNFIGRIFIVVFMLMSAMFMVLALAVYGTHKDWRSKAETAQQQLSEANTKFNTLRSNYDRLESELSAEVEAAVQQVRKLENERLALIDRNNNAQARLEQLIGDQRQSVAAVEATQLNNERLADEVSTLRDDIRGNETARDLMFAAALEATEELQTLNNNLEVAVERNRDLVSDAGRMTSVMRENGLNPATPADDITPKVDGFVSKTQRRGGVQLVEISIGSDDGIRKGHTVEVFNGSKYKGRIEILTVAPDRAVGRVDVRYQQGPIEVKDRVATRIKLS</sequence>
<dbReference type="OrthoDB" id="253764at2"/>